<gene>
    <name evidence="1" type="ORF">DFR52_102946</name>
</gene>
<dbReference type="RefSeq" id="WP_110031967.1">
    <property type="nucleotide sequence ID" value="NZ_QGTR01000002.1"/>
</dbReference>
<keyword evidence="2" id="KW-1185">Reference proteome</keyword>
<name>A0A317PND0_9HYPH</name>
<protein>
    <submittedName>
        <fullName evidence="1">Uncharacterized protein DUF930</fullName>
    </submittedName>
</protein>
<comment type="caution">
    <text evidence="1">The sequence shown here is derived from an EMBL/GenBank/DDBJ whole genome shotgun (WGS) entry which is preliminary data.</text>
</comment>
<evidence type="ECO:0000313" key="2">
    <source>
        <dbReference type="Proteomes" id="UP000246352"/>
    </source>
</evidence>
<organism evidence="1 2">
    <name type="scientific">Hoeflea marina</name>
    <dbReference type="NCBI Taxonomy" id="274592"/>
    <lineage>
        <taxon>Bacteria</taxon>
        <taxon>Pseudomonadati</taxon>
        <taxon>Pseudomonadota</taxon>
        <taxon>Alphaproteobacteria</taxon>
        <taxon>Hyphomicrobiales</taxon>
        <taxon>Rhizobiaceae</taxon>
        <taxon>Hoeflea</taxon>
    </lineage>
</organism>
<evidence type="ECO:0000313" key="1">
    <source>
        <dbReference type="EMBL" id="PWW02277.1"/>
    </source>
</evidence>
<dbReference type="AlphaFoldDB" id="A0A317PND0"/>
<proteinExistence type="predicted"/>
<dbReference type="OrthoDB" id="8444764at2"/>
<dbReference type="Proteomes" id="UP000246352">
    <property type="component" value="Unassembled WGS sequence"/>
</dbReference>
<dbReference type="EMBL" id="QGTR01000002">
    <property type="protein sequence ID" value="PWW02277.1"/>
    <property type="molecule type" value="Genomic_DNA"/>
</dbReference>
<dbReference type="InterPro" id="IPR009273">
    <property type="entry name" value="DUF930"/>
</dbReference>
<dbReference type="Pfam" id="PF06059">
    <property type="entry name" value="DUF930"/>
    <property type="match status" value="1"/>
</dbReference>
<reference evidence="1 2" key="1">
    <citation type="submission" date="2018-05" db="EMBL/GenBank/DDBJ databases">
        <title>Genomic Encyclopedia of Type Strains, Phase IV (KMG-IV): sequencing the most valuable type-strain genomes for metagenomic binning, comparative biology and taxonomic classification.</title>
        <authorList>
            <person name="Goeker M."/>
        </authorList>
    </citation>
    <scope>NUCLEOTIDE SEQUENCE [LARGE SCALE GENOMIC DNA]</scope>
    <source>
        <strain evidence="1 2">DSM 16791</strain>
    </source>
</reference>
<sequence length="113" mass="13158">MPEIGIFDCYLLTPLKLDPATRLEQTCDTEVMRLINREETFNVDKVIAYTFDDTIVRRNAIKAPGAVFRSRGDWYRLSFDCVTGPQHLNARALDYKIGAKIPRSSWQDYYLYD</sequence>
<accession>A0A317PND0</accession>